<evidence type="ECO:0000256" key="1">
    <source>
        <dbReference type="ARBA" id="ARBA00004448"/>
    </source>
</evidence>
<dbReference type="PROSITE" id="PS50920">
    <property type="entry name" value="SOLCAR"/>
    <property type="match status" value="3"/>
</dbReference>
<evidence type="ECO:0008006" key="14">
    <source>
        <dbReference type="Google" id="ProtNLM"/>
    </source>
</evidence>
<dbReference type="Pfam" id="PF00153">
    <property type="entry name" value="Mito_carr"/>
    <property type="match status" value="3"/>
</dbReference>
<evidence type="ECO:0000256" key="2">
    <source>
        <dbReference type="ARBA" id="ARBA00006375"/>
    </source>
</evidence>
<dbReference type="Proteomes" id="UP000648187">
    <property type="component" value="Unassembled WGS sequence"/>
</dbReference>
<evidence type="ECO:0000256" key="7">
    <source>
        <dbReference type="ARBA" id="ARBA00022989"/>
    </source>
</evidence>
<accession>A0A835G712</accession>
<evidence type="ECO:0000256" key="4">
    <source>
        <dbReference type="ARBA" id="ARBA00022692"/>
    </source>
</evidence>
<dbReference type="PANTHER" id="PTHR46131">
    <property type="entry name" value="SD08549P"/>
    <property type="match status" value="1"/>
</dbReference>
<evidence type="ECO:0000313" key="12">
    <source>
        <dbReference type="EMBL" id="KAF9407921.1"/>
    </source>
</evidence>
<proteinExistence type="inferred from homology"/>
<dbReference type="PANTHER" id="PTHR46131:SF1">
    <property type="entry name" value="SD08549P"/>
    <property type="match status" value="1"/>
</dbReference>
<keyword evidence="13" id="KW-1185">Reference proteome</keyword>
<name>A0A835G712_SPOEX</name>
<dbReference type="SUPFAM" id="SSF103506">
    <property type="entry name" value="Mitochondrial carrier"/>
    <property type="match status" value="1"/>
</dbReference>
<comment type="caution">
    <text evidence="12">The sequence shown here is derived from an EMBL/GenBank/DDBJ whole genome shotgun (WGS) entry which is preliminary data.</text>
</comment>
<dbReference type="GO" id="GO:0051724">
    <property type="term" value="F:NAD transmembrane transporter activity"/>
    <property type="evidence" value="ECO:0007669"/>
    <property type="project" value="TreeGrafter"/>
</dbReference>
<feature type="repeat" description="Solcar" evidence="10">
    <location>
        <begin position="146"/>
        <end position="231"/>
    </location>
</feature>
<dbReference type="InterPro" id="IPR018108">
    <property type="entry name" value="MCP_transmembrane"/>
</dbReference>
<keyword evidence="8" id="KW-0496">Mitochondrion</keyword>
<evidence type="ECO:0000256" key="5">
    <source>
        <dbReference type="ARBA" id="ARBA00022737"/>
    </source>
</evidence>
<organism evidence="12 13">
    <name type="scientific">Spodoptera exigua</name>
    <name type="common">Beet armyworm</name>
    <name type="synonym">Noctua fulgens</name>
    <dbReference type="NCBI Taxonomy" id="7107"/>
    <lineage>
        <taxon>Eukaryota</taxon>
        <taxon>Metazoa</taxon>
        <taxon>Ecdysozoa</taxon>
        <taxon>Arthropoda</taxon>
        <taxon>Hexapoda</taxon>
        <taxon>Insecta</taxon>
        <taxon>Pterygota</taxon>
        <taxon>Neoptera</taxon>
        <taxon>Endopterygota</taxon>
        <taxon>Lepidoptera</taxon>
        <taxon>Glossata</taxon>
        <taxon>Ditrysia</taxon>
        <taxon>Noctuoidea</taxon>
        <taxon>Noctuidae</taxon>
        <taxon>Amphipyrinae</taxon>
        <taxon>Spodoptera</taxon>
    </lineage>
</organism>
<keyword evidence="5" id="KW-0677">Repeat</keyword>
<feature type="repeat" description="Solcar" evidence="10">
    <location>
        <begin position="240"/>
        <end position="327"/>
    </location>
</feature>
<keyword evidence="3 11" id="KW-0813">Transport</keyword>
<feature type="repeat" description="Solcar" evidence="10">
    <location>
        <begin position="59"/>
        <end position="139"/>
    </location>
</feature>
<evidence type="ECO:0000256" key="8">
    <source>
        <dbReference type="ARBA" id="ARBA00023128"/>
    </source>
</evidence>
<dbReference type="AlphaFoldDB" id="A0A835G712"/>
<reference evidence="12" key="1">
    <citation type="submission" date="2020-08" db="EMBL/GenBank/DDBJ databases">
        <title>Spodoptera exigua strain:BAW_Kor-Di-RS1 Genome sequencing and assembly.</title>
        <authorList>
            <person name="Kim J."/>
            <person name="Nam H.Y."/>
            <person name="Kwon M."/>
            <person name="Choi J.H."/>
            <person name="Cho S.R."/>
            <person name="Kim G.-H."/>
        </authorList>
    </citation>
    <scope>NUCLEOTIDE SEQUENCE</scope>
    <source>
        <strain evidence="12">BAW_Kor-Di-RS1</strain>
        <tissue evidence="12">Whole-body</tissue>
    </source>
</reference>
<keyword evidence="6" id="KW-0999">Mitochondrion inner membrane</keyword>
<protein>
    <recommendedName>
        <fullName evidence="14">Mitochondrial carrier protein</fullName>
    </recommendedName>
</protein>
<sequence length="330" mass="37883">MIKLAQRIAKTMQIIHTYNGRQKIMSCESKEKEMSERHLLDRALRDSAVPVPNVRARLPQHWKEFVCGGGSAFCNILISYPLNKLIFRQMMHGVETQFAFTQLRKEGLSFLYRGMLPPLLQRSLSMSLMFGVYDECLQPMLEYKVNSYIAKSCAGLVAGCFEATLMPFERIQTLLIHPKYHNEFKNTADAATHIAKHYGIKEFYRGLVPILLRNGPSNAMFFIIRDEVQDRLPKQEKALYQGLQNFLAGASIGALLSTLYYPLNVIKIAMQCELGGPHRTLIYEFNYILRKRGSKFANFYHGALLNISRAFLSWGIINASYEVLRKFLYS</sequence>
<gene>
    <name evidence="12" type="ORF">HW555_012215</name>
</gene>
<evidence type="ECO:0000256" key="10">
    <source>
        <dbReference type="PROSITE-ProRule" id="PRU00282"/>
    </source>
</evidence>
<evidence type="ECO:0000313" key="13">
    <source>
        <dbReference type="Proteomes" id="UP000648187"/>
    </source>
</evidence>
<dbReference type="GO" id="GO:0005743">
    <property type="term" value="C:mitochondrial inner membrane"/>
    <property type="evidence" value="ECO:0007669"/>
    <property type="project" value="UniProtKB-SubCell"/>
</dbReference>
<evidence type="ECO:0000256" key="6">
    <source>
        <dbReference type="ARBA" id="ARBA00022792"/>
    </source>
</evidence>
<evidence type="ECO:0000256" key="11">
    <source>
        <dbReference type="RuleBase" id="RU000488"/>
    </source>
</evidence>
<keyword evidence="7" id="KW-1133">Transmembrane helix</keyword>
<dbReference type="InterPro" id="IPR023395">
    <property type="entry name" value="MCP_dom_sf"/>
</dbReference>
<keyword evidence="9 10" id="KW-0472">Membrane</keyword>
<keyword evidence="4 10" id="KW-0812">Transmembrane</keyword>
<dbReference type="InterPro" id="IPR052465">
    <property type="entry name" value="Mito_NAD+_Carrier"/>
</dbReference>
<evidence type="ECO:0000256" key="3">
    <source>
        <dbReference type="ARBA" id="ARBA00022448"/>
    </source>
</evidence>
<comment type="similarity">
    <text evidence="2 11">Belongs to the mitochondrial carrier (TC 2.A.29) family.</text>
</comment>
<comment type="subcellular location">
    <subcellularLocation>
        <location evidence="1">Mitochondrion inner membrane</location>
        <topology evidence="1">Multi-pass membrane protein</topology>
    </subcellularLocation>
</comment>
<dbReference type="Gene3D" id="1.50.40.10">
    <property type="entry name" value="Mitochondrial carrier domain"/>
    <property type="match status" value="1"/>
</dbReference>
<evidence type="ECO:0000256" key="9">
    <source>
        <dbReference type="ARBA" id="ARBA00023136"/>
    </source>
</evidence>
<dbReference type="EMBL" id="JACKWZ010000422">
    <property type="protein sequence ID" value="KAF9407921.1"/>
    <property type="molecule type" value="Genomic_DNA"/>
</dbReference>